<accession>A0AAD8B921</accession>
<dbReference type="EMBL" id="JASAOG010000115">
    <property type="protein sequence ID" value="KAK0050335.1"/>
    <property type="molecule type" value="Genomic_DNA"/>
</dbReference>
<comment type="caution">
    <text evidence="2">The sequence shown here is derived from an EMBL/GenBank/DDBJ whole genome shotgun (WGS) entry which is preliminary data.</text>
</comment>
<evidence type="ECO:0000256" key="1">
    <source>
        <dbReference type="SAM" id="MobiDB-lite"/>
    </source>
</evidence>
<dbReference type="AlphaFoldDB" id="A0AAD8B921"/>
<reference evidence="2" key="2">
    <citation type="submission" date="2023-04" db="EMBL/GenBank/DDBJ databases">
        <authorList>
            <person name="Bu L."/>
            <person name="Lu L."/>
            <person name="Laidemitt M.R."/>
            <person name="Zhang S.M."/>
            <person name="Mutuku M."/>
            <person name="Mkoji G."/>
            <person name="Steinauer M."/>
            <person name="Loker E.S."/>
        </authorList>
    </citation>
    <scope>NUCLEOTIDE SEQUENCE</scope>
    <source>
        <strain evidence="2">KasaAsao</strain>
        <tissue evidence="2">Whole Snail</tissue>
    </source>
</reference>
<organism evidence="2 3">
    <name type="scientific">Biomphalaria pfeifferi</name>
    <name type="common">Bloodfluke planorb</name>
    <name type="synonym">Freshwater snail</name>
    <dbReference type="NCBI Taxonomy" id="112525"/>
    <lineage>
        <taxon>Eukaryota</taxon>
        <taxon>Metazoa</taxon>
        <taxon>Spiralia</taxon>
        <taxon>Lophotrochozoa</taxon>
        <taxon>Mollusca</taxon>
        <taxon>Gastropoda</taxon>
        <taxon>Heterobranchia</taxon>
        <taxon>Euthyneura</taxon>
        <taxon>Panpulmonata</taxon>
        <taxon>Hygrophila</taxon>
        <taxon>Lymnaeoidea</taxon>
        <taxon>Planorbidae</taxon>
        <taxon>Biomphalaria</taxon>
    </lineage>
</organism>
<dbReference type="Proteomes" id="UP001233172">
    <property type="component" value="Unassembled WGS sequence"/>
</dbReference>
<feature type="region of interest" description="Disordered" evidence="1">
    <location>
        <begin position="1"/>
        <end position="54"/>
    </location>
</feature>
<protein>
    <submittedName>
        <fullName evidence="2">Uncharacterized protein</fullName>
    </submittedName>
</protein>
<evidence type="ECO:0000313" key="2">
    <source>
        <dbReference type="EMBL" id="KAK0050335.1"/>
    </source>
</evidence>
<keyword evidence="3" id="KW-1185">Reference proteome</keyword>
<feature type="compositionally biased region" description="Basic and acidic residues" evidence="1">
    <location>
        <begin position="11"/>
        <end position="38"/>
    </location>
</feature>
<evidence type="ECO:0000313" key="3">
    <source>
        <dbReference type="Proteomes" id="UP001233172"/>
    </source>
</evidence>
<reference evidence="2" key="1">
    <citation type="journal article" date="2023" name="PLoS Negl. Trop. Dis.">
        <title>A genome sequence for Biomphalaria pfeifferi, the major vector snail for the human-infecting parasite Schistosoma mansoni.</title>
        <authorList>
            <person name="Bu L."/>
            <person name="Lu L."/>
            <person name="Laidemitt M.R."/>
            <person name="Zhang S.M."/>
            <person name="Mutuku M."/>
            <person name="Mkoji G."/>
            <person name="Steinauer M."/>
            <person name="Loker E.S."/>
        </authorList>
    </citation>
    <scope>NUCLEOTIDE SEQUENCE</scope>
    <source>
        <strain evidence="2">KasaAsao</strain>
    </source>
</reference>
<proteinExistence type="predicted"/>
<name>A0AAD8B921_BIOPF</name>
<feature type="compositionally biased region" description="Polar residues" evidence="1">
    <location>
        <begin position="41"/>
        <end position="54"/>
    </location>
</feature>
<sequence length="81" mass="8953">MIASRFPSHVIIRERPKVQVSHGDGRSRRCHKPPDSGGRHPSTTSHLLATPQHPTTVLELRRPCDECYGSSTSPEAEVASR</sequence>
<gene>
    <name evidence="2" type="ORF">Bpfe_020219</name>
</gene>